<protein>
    <submittedName>
        <fullName evidence="2">Uncharacterized protein</fullName>
    </submittedName>
</protein>
<evidence type="ECO:0000256" key="1">
    <source>
        <dbReference type="SAM" id="MobiDB-lite"/>
    </source>
</evidence>
<evidence type="ECO:0000313" key="2">
    <source>
        <dbReference type="EMBL" id="PQP24626.1"/>
    </source>
</evidence>
<dbReference type="Proteomes" id="UP000239290">
    <property type="component" value="Unassembled WGS sequence"/>
</dbReference>
<comment type="caution">
    <text evidence="2">The sequence shown here is derived from an EMBL/GenBank/DDBJ whole genome shotgun (WGS) entry which is preliminary data.</text>
</comment>
<dbReference type="AlphaFoldDB" id="A0A2S8JC44"/>
<organism evidence="2 3">
    <name type="scientific">Rhodococcus opacus</name>
    <name type="common">Nocardia opaca</name>
    <dbReference type="NCBI Taxonomy" id="37919"/>
    <lineage>
        <taxon>Bacteria</taxon>
        <taxon>Bacillati</taxon>
        <taxon>Actinomycetota</taxon>
        <taxon>Actinomycetes</taxon>
        <taxon>Mycobacteriales</taxon>
        <taxon>Nocardiaceae</taxon>
        <taxon>Rhodococcus</taxon>
    </lineage>
</organism>
<reference evidence="3" key="1">
    <citation type="submission" date="2018-02" db="EMBL/GenBank/DDBJ databases">
        <title>Draft genome sequencing of Rhodococcus opacus KU647198.</title>
        <authorList>
            <person name="Zheng B.-X."/>
        </authorList>
    </citation>
    <scope>NUCLEOTIDE SEQUENCE [LARGE SCALE GENOMIC DNA]</scope>
    <source>
        <strain evidence="3">04-OD7</strain>
    </source>
</reference>
<proteinExistence type="predicted"/>
<feature type="region of interest" description="Disordered" evidence="1">
    <location>
        <begin position="77"/>
        <end position="100"/>
    </location>
</feature>
<accession>A0A2S8JC44</accession>
<sequence>MRPRGRQWWKLLGLAGVVGVAATGVVAVRADRHRKAYTPDEVRARLHERYTRAYAAHDGQTEIDLTPPTWRDRVTGALRRFRRRGTGTDQPRARRIPSAS</sequence>
<evidence type="ECO:0000313" key="3">
    <source>
        <dbReference type="Proteomes" id="UP000239290"/>
    </source>
</evidence>
<name>A0A2S8JC44_RHOOP</name>
<dbReference type="EMBL" id="PUIO01000012">
    <property type="protein sequence ID" value="PQP24626.1"/>
    <property type="molecule type" value="Genomic_DNA"/>
</dbReference>
<gene>
    <name evidence="2" type="ORF">C5613_12315</name>
</gene>